<keyword evidence="1" id="KW-0812">Transmembrane</keyword>
<dbReference type="EMBL" id="GBXM01013100">
    <property type="protein sequence ID" value="JAH95477.1"/>
    <property type="molecule type" value="Transcribed_RNA"/>
</dbReference>
<name>A0A0E9WYC2_ANGAN</name>
<reference evidence="2" key="2">
    <citation type="journal article" date="2015" name="Fish Shellfish Immunol.">
        <title>Early steps in the European eel (Anguilla anguilla)-Vibrio vulnificus interaction in the gills: Role of the RtxA13 toxin.</title>
        <authorList>
            <person name="Callol A."/>
            <person name="Pajuelo D."/>
            <person name="Ebbesson L."/>
            <person name="Teles M."/>
            <person name="MacKenzie S."/>
            <person name="Amaro C."/>
        </authorList>
    </citation>
    <scope>NUCLEOTIDE SEQUENCE</scope>
</reference>
<proteinExistence type="predicted"/>
<evidence type="ECO:0000256" key="1">
    <source>
        <dbReference type="SAM" id="Phobius"/>
    </source>
</evidence>
<evidence type="ECO:0000313" key="2">
    <source>
        <dbReference type="EMBL" id="JAH95477.1"/>
    </source>
</evidence>
<sequence>MFFCFYYYLFFFKFFFFTVETMQSFVWTFCPFCKRERHQDHSPRSCCIATLFTKRRCCFTRFKTALCSYS</sequence>
<accession>A0A0E9WYC2</accession>
<protein>
    <submittedName>
        <fullName evidence="2">Uncharacterized protein</fullName>
    </submittedName>
</protein>
<organism evidence="2">
    <name type="scientific">Anguilla anguilla</name>
    <name type="common">European freshwater eel</name>
    <name type="synonym">Muraena anguilla</name>
    <dbReference type="NCBI Taxonomy" id="7936"/>
    <lineage>
        <taxon>Eukaryota</taxon>
        <taxon>Metazoa</taxon>
        <taxon>Chordata</taxon>
        <taxon>Craniata</taxon>
        <taxon>Vertebrata</taxon>
        <taxon>Euteleostomi</taxon>
        <taxon>Actinopterygii</taxon>
        <taxon>Neopterygii</taxon>
        <taxon>Teleostei</taxon>
        <taxon>Anguilliformes</taxon>
        <taxon>Anguillidae</taxon>
        <taxon>Anguilla</taxon>
    </lineage>
</organism>
<feature type="transmembrane region" description="Helical" evidence="1">
    <location>
        <begin position="6"/>
        <end position="30"/>
    </location>
</feature>
<reference evidence="2" key="1">
    <citation type="submission" date="2014-11" db="EMBL/GenBank/DDBJ databases">
        <authorList>
            <person name="Amaro Gonzalez C."/>
        </authorList>
    </citation>
    <scope>NUCLEOTIDE SEQUENCE</scope>
</reference>
<dbReference type="AlphaFoldDB" id="A0A0E9WYC2"/>
<keyword evidence="1" id="KW-1133">Transmembrane helix</keyword>
<keyword evidence="1" id="KW-0472">Membrane</keyword>